<dbReference type="GO" id="GO:0042562">
    <property type="term" value="F:hormone binding"/>
    <property type="evidence" value="ECO:0007669"/>
    <property type="project" value="TreeGrafter"/>
</dbReference>
<dbReference type="Gene3D" id="2.120.10.30">
    <property type="entry name" value="TolB, C-terminal domain"/>
    <property type="match status" value="4"/>
</dbReference>
<dbReference type="SUPFAM" id="SSF57424">
    <property type="entry name" value="LDL receptor-like module"/>
    <property type="match status" value="7"/>
</dbReference>
<evidence type="ECO:0000256" key="4">
    <source>
        <dbReference type="ARBA" id="ARBA00022536"/>
    </source>
</evidence>
<feature type="disulfide bond" evidence="15">
    <location>
        <begin position="265"/>
        <end position="277"/>
    </location>
</feature>
<dbReference type="EMBL" id="UZAM01011310">
    <property type="protein sequence ID" value="VDP15534.1"/>
    <property type="molecule type" value="Genomic_DNA"/>
</dbReference>
<dbReference type="SMART" id="SM00181">
    <property type="entry name" value="EGF"/>
    <property type="match status" value="6"/>
</dbReference>
<evidence type="ECO:0000256" key="2">
    <source>
        <dbReference type="ARBA" id="ARBA00004479"/>
    </source>
</evidence>
<comment type="subcellular location">
    <subcellularLocation>
        <location evidence="1">Endomembrane system</location>
    </subcellularLocation>
    <subcellularLocation>
        <location evidence="2">Membrane</location>
        <topology evidence="2">Single-pass type I membrane protein</topology>
    </subcellularLocation>
</comment>
<dbReference type="PROSITE" id="PS01187">
    <property type="entry name" value="EGF_CA"/>
    <property type="match status" value="1"/>
</dbReference>
<evidence type="ECO:0000313" key="20">
    <source>
        <dbReference type="WBParaSite" id="SBAD_0000845401-mRNA-1"/>
    </source>
</evidence>
<dbReference type="PROSITE" id="PS51120">
    <property type="entry name" value="LDLRB"/>
    <property type="match status" value="5"/>
</dbReference>
<dbReference type="FunFam" id="4.10.400.10:FF:000005">
    <property type="entry name" value="low-density lipoprotein receptor-related protein 1B"/>
    <property type="match status" value="2"/>
</dbReference>
<keyword evidence="4" id="KW-0245">EGF-like domain</keyword>
<keyword evidence="19" id="KW-1185">Reference proteome</keyword>
<dbReference type="InterPro" id="IPR011042">
    <property type="entry name" value="6-blade_b-propeller_TolB-like"/>
</dbReference>
<keyword evidence="8" id="KW-0677">Repeat</keyword>
<keyword evidence="5" id="KW-0254">Endocytosis</keyword>
<dbReference type="CDD" id="cd00054">
    <property type="entry name" value="EGF_CA"/>
    <property type="match status" value="1"/>
</dbReference>
<keyword evidence="6" id="KW-0812">Transmembrane</keyword>
<dbReference type="Gene3D" id="2.10.25.10">
    <property type="entry name" value="Laminin"/>
    <property type="match status" value="1"/>
</dbReference>
<evidence type="ECO:0000256" key="15">
    <source>
        <dbReference type="PROSITE-ProRule" id="PRU00124"/>
    </source>
</evidence>
<dbReference type="SMART" id="SM00135">
    <property type="entry name" value="LY"/>
    <property type="match status" value="11"/>
</dbReference>
<comment type="caution">
    <text evidence="15">Lacks conserved residue(s) required for the propagation of feature annotation.</text>
</comment>
<dbReference type="Gene3D" id="4.10.400.10">
    <property type="entry name" value="Low-density Lipoprotein Receptor"/>
    <property type="match status" value="8"/>
</dbReference>
<keyword evidence="12 15" id="KW-1015">Disulfide bond</keyword>
<dbReference type="InterPro" id="IPR000033">
    <property type="entry name" value="LDLR_classB_rpt"/>
</dbReference>
<evidence type="ECO:0000256" key="11">
    <source>
        <dbReference type="ARBA" id="ARBA00023136"/>
    </source>
</evidence>
<keyword evidence="13" id="KW-0675">Receptor</keyword>
<evidence type="ECO:0000256" key="6">
    <source>
        <dbReference type="ARBA" id="ARBA00022692"/>
    </source>
</evidence>
<dbReference type="Pfam" id="PF07645">
    <property type="entry name" value="EGF_CA"/>
    <property type="match status" value="1"/>
</dbReference>
<feature type="repeat" description="LDL-receptor class B" evidence="16">
    <location>
        <begin position="667"/>
        <end position="710"/>
    </location>
</feature>
<reference evidence="20" key="1">
    <citation type="submission" date="2016-06" db="UniProtKB">
        <authorList>
            <consortium name="WormBaseParasite"/>
        </authorList>
    </citation>
    <scope>IDENTIFICATION</scope>
</reference>
<feature type="disulfide bond" evidence="15">
    <location>
        <begin position="224"/>
        <end position="236"/>
    </location>
</feature>
<feature type="repeat" description="LDL-receptor class B" evidence="16">
    <location>
        <begin position="711"/>
        <end position="755"/>
    </location>
</feature>
<name>A0A183IX06_9BILA</name>
<feature type="disulfide bond" evidence="15">
    <location>
        <begin position="399"/>
        <end position="417"/>
    </location>
</feature>
<evidence type="ECO:0000259" key="17">
    <source>
        <dbReference type="PROSITE" id="PS01186"/>
    </source>
</evidence>
<dbReference type="SMART" id="SM00179">
    <property type="entry name" value="EGF_CA"/>
    <property type="match status" value="2"/>
</dbReference>
<evidence type="ECO:0000256" key="13">
    <source>
        <dbReference type="ARBA" id="ARBA00023170"/>
    </source>
</evidence>
<comment type="similarity">
    <text evidence="3">Belongs to the LDLR family.</text>
</comment>
<keyword evidence="7" id="KW-0732">Signal</keyword>
<feature type="disulfide bond" evidence="15">
    <location>
        <begin position="272"/>
        <end position="290"/>
    </location>
</feature>
<reference evidence="18 19" key="2">
    <citation type="submission" date="2018-11" db="EMBL/GenBank/DDBJ databases">
        <authorList>
            <consortium name="Pathogen Informatics"/>
        </authorList>
    </citation>
    <scope>NUCLEOTIDE SEQUENCE [LARGE SCALE GENOMIC DNA]</scope>
</reference>
<accession>A0A183IX06</accession>
<dbReference type="SUPFAM" id="SSF57196">
    <property type="entry name" value="EGF/Laminin"/>
    <property type="match status" value="2"/>
</dbReference>
<evidence type="ECO:0000256" key="3">
    <source>
        <dbReference type="ARBA" id="ARBA00009939"/>
    </source>
</evidence>
<gene>
    <name evidence="18" type="ORF">SBAD_LOCUS8153</name>
</gene>
<dbReference type="FunFam" id="4.10.400.10:FF:000001">
    <property type="entry name" value="Low-density lipoprotein receptor-related protein 1"/>
    <property type="match status" value="1"/>
</dbReference>
<feature type="disulfide bond" evidence="15">
    <location>
        <begin position="326"/>
        <end position="341"/>
    </location>
</feature>
<feature type="repeat" description="LDL-receptor class B" evidence="16">
    <location>
        <begin position="1047"/>
        <end position="1090"/>
    </location>
</feature>
<dbReference type="FunFam" id="2.120.10.30:FF:000241">
    <property type="entry name" value="Low-density lipoprotein receptor-related protein 6"/>
    <property type="match status" value="1"/>
</dbReference>
<keyword evidence="10" id="KW-1133">Transmembrane helix</keyword>
<evidence type="ECO:0000256" key="16">
    <source>
        <dbReference type="PROSITE-ProRule" id="PRU00461"/>
    </source>
</evidence>
<dbReference type="InterPro" id="IPR036055">
    <property type="entry name" value="LDL_receptor-like_sf"/>
</dbReference>
<dbReference type="InterPro" id="IPR002172">
    <property type="entry name" value="LDrepeatLR_classA_rpt"/>
</dbReference>
<dbReference type="PANTHER" id="PTHR22722:SF14">
    <property type="entry name" value="MEGALIN, ISOFORM A"/>
    <property type="match status" value="1"/>
</dbReference>
<feature type="disulfide bond" evidence="15">
    <location>
        <begin position="142"/>
        <end position="160"/>
    </location>
</feature>
<keyword evidence="9" id="KW-0106">Calcium</keyword>
<dbReference type="InterPro" id="IPR001881">
    <property type="entry name" value="EGF-like_Ca-bd_dom"/>
</dbReference>
<evidence type="ECO:0000256" key="12">
    <source>
        <dbReference type="ARBA" id="ARBA00023157"/>
    </source>
</evidence>
<dbReference type="GO" id="GO:0012505">
    <property type="term" value="C:endomembrane system"/>
    <property type="evidence" value="ECO:0007669"/>
    <property type="project" value="UniProtKB-SubCell"/>
</dbReference>
<dbReference type="OrthoDB" id="6076617at2759"/>
<dbReference type="GO" id="GO:0016324">
    <property type="term" value="C:apical plasma membrane"/>
    <property type="evidence" value="ECO:0007669"/>
    <property type="project" value="TreeGrafter"/>
</dbReference>
<dbReference type="PROSITE" id="PS01209">
    <property type="entry name" value="LDLRA_1"/>
    <property type="match status" value="3"/>
</dbReference>
<dbReference type="Pfam" id="PF00057">
    <property type="entry name" value="Ldl_recept_a"/>
    <property type="match status" value="7"/>
</dbReference>
<dbReference type="PROSITE" id="PS50068">
    <property type="entry name" value="LDLRA_2"/>
    <property type="match status" value="8"/>
</dbReference>
<protein>
    <submittedName>
        <fullName evidence="20">EGF-like domain-containing protein</fullName>
    </submittedName>
</protein>
<dbReference type="SUPFAM" id="SSF63825">
    <property type="entry name" value="YWTD domain"/>
    <property type="match status" value="2"/>
</dbReference>
<dbReference type="GO" id="GO:0006898">
    <property type="term" value="P:receptor-mediated endocytosis"/>
    <property type="evidence" value="ECO:0007669"/>
    <property type="project" value="TreeGrafter"/>
</dbReference>
<evidence type="ECO:0000256" key="5">
    <source>
        <dbReference type="ARBA" id="ARBA00022583"/>
    </source>
</evidence>
<dbReference type="Pfam" id="PF00058">
    <property type="entry name" value="Ldl_recept_b"/>
    <property type="match status" value="3"/>
</dbReference>
<feature type="disulfide bond" evidence="15">
    <location>
        <begin position="231"/>
        <end position="249"/>
    </location>
</feature>
<evidence type="ECO:0000313" key="19">
    <source>
        <dbReference type="Proteomes" id="UP000270296"/>
    </source>
</evidence>
<feature type="domain" description="EGF-like" evidence="17">
    <location>
        <begin position="515"/>
        <end position="530"/>
    </location>
</feature>
<dbReference type="FunFam" id="4.10.400.10:FF:000002">
    <property type="entry name" value="Low-density lipoprotein receptor-related protein 1"/>
    <property type="match status" value="1"/>
</dbReference>
<feature type="domain" description="EGF-like" evidence="17">
    <location>
        <begin position="822"/>
        <end position="837"/>
    </location>
</feature>
<evidence type="ECO:0000256" key="14">
    <source>
        <dbReference type="ARBA" id="ARBA00023180"/>
    </source>
</evidence>
<evidence type="ECO:0000256" key="7">
    <source>
        <dbReference type="ARBA" id="ARBA00022729"/>
    </source>
</evidence>
<dbReference type="InterPro" id="IPR051221">
    <property type="entry name" value="LDLR-related"/>
</dbReference>
<keyword evidence="11" id="KW-0472">Membrane</keyword>
<feature type="repeat" description="LDL-receptor class B" evidence="16">
    <location>
        <begin position="578"/>
        <end position="620"/>
    </location>
</feature>
<evidence type="ECO:0000256" key="9">
    <source>
        <dbReference type="ARBA" id="ARBA00022837"/>
    </source>
</evidence>
<keyword evidence="14" id="KW-0325">Glycoprotein</keyword>
<dbReference type="InterPro" id="IPR023415">
    <property type="entry name" value="LDLR_class-A_CS"/>
</dbReference>
<dbReference type="WBParaSite" id="SBAD_0000845401-mRNA-1">
    <property type="protein sequence ID" value="SBAD_0000845401-mRNA-1"/>
    <property type="gene ID" value="SBAD_0000845401"/>
</dbReference>
<dbReference type="PANTHER" id="PTHR22722">
    <property type="entry name" value="LOW-DENSITY LIPOPROTEIN RECEPTOR-RELATED PROTEIN 2-RELATED"/>
    <property type="match status" value="1"/>
</dbReference>
<dbReference type="CDD" id="cd00112">
    <property type="entry name" value="LDLa"/>
    <property type="match status" value="7"/>
</dbReference>
<dbReference type="InterPro" id="IPR018097">
    <property type="entry name" value="EGF_Ca-bd_CS"/>
</dbReference>
<dbReference type="GO" id="GO:0043235">
    <property type="term" value="C:receptor complex"/>
    <property type="evidence" value="ECO:0007669"/>
    <property type="project" value="TreeGrafter"/>
</dbReference>
<evidence type="ECO:0000256" key="1">
    <source>
        <dbReference type="ARBA" id="ARBA00004308"/>
    </source>
</evidence>
<dbReference type="Proteomes" id="UP000270296">
    <property type="component" value="Unassembled WGS sequence"/>
</dbReference>
<dbReference type="InterPro" id="IPR049883">
    <property type="entry name" value="NOTCH1_EGF-like"/>
</dbReference>
<dbReference type="PRINTS" id="PR00261">
    <property type="entry name" value="LDLRECEPTOR"/>
</dbReference>
<proteinExistence type="inferred from homology"/>
<dbReference type="GO" id="GO:0005509">
    <property type="term" value="F:calcium ion binding"/>
    <property type="evidence" value="ECO:0007669"/>
    <property type="project" value="InterPro"/>
</dbReference>
<feature type="repeat" description="LDL-receptor class B" evidence="16">
    <location>
        <begin position="621"/>
        <end position="664"/>
    </location>
</feature>
<evidence type="ECO:0000256" key="8">
    <source>
        <dbReference type="ARBA" id="ARBA00022737"/>
    </source>
</evidence>
<dbReference type="PROSITE" id="PS01186">
    <property type="entry name" value="EGF_2"/>
    <property type="match status" value="2"/>
</dbReference>
<dbReference type="InterPro" id="IPR000742">
    <property type="entry name" value="EGF"/>
</dbReference>
<organism evidence="20">
    <name type="scientific">Soboliphyme baturini</name>
    <dbReference type="NCBI Taxonomy" id="241478"/>
    <lineage>
        <taxon>Eukaryota</taxon>
        <taxon>Metazoa</taxon>
        <taxon>Ecdysozoa</taxon>
        <taxon>Nematoda</taxon>
        <taxon>Enoplea</taxon>
        <taxon>Dorylaimia</taxon>
        <taxon>Dioctophymatida</taxon>
        <taxon>Dioctophymatoidea</taxon>
        <taxon>Soboliphymatidae</taxon>
        <taxon>Soboliphyme</taxon>
    </lineage>
</organism>
<dbReference type="Pfam" id="PF00008">
    <property type="entry name" value="EGF"/>
    <property type="match status" value="1"/>
</dbReference>
<dbReference type="FunFam" id="2.10.25.10:FF:000009">
    <property type="entry name" value="Low-density lipoprotein receptor isoform 1"/>
    <property type="match status" value="1"/>
</dbReference>
<evidence type="ECO:0000256" key="10">
    <source>
        <dbReference type="ARBA" id="ARBA00022989"/>
    </source>
</evidence>
<feature type="disulfide bond" evidence="15">
    <location>
        <begin position="392"/>
        <end position="404"/>
    </location>
</feature>
<evidence type="ECO:0000313" key="18">
    <source>
        <dbReference type="EMBL" id="VDP15534.1"/>
    </source>
</evidence>
<sequence>MDLQGNNVKTIEIVPRPSPLSVAILKDQLYFIHTEPSSIRRVHKINGGTPVTVKALSDQQTLFGLKACSVTNELTFHNNPCHNNGGCKKFCFFIVDPKTAIPQKLCGCPFGEALASDKVSCVPNSAEQQETPCGNNKTQFACSNGRCILKDWVCDGEDDCHDGSDEVQDGVPCHSPKTCAPGQIMCNSSKRCIPKVYACDGDNDCGDYSDEDPKYCENGKFPSCSPKKFQCKNHRCIPEQWLCDSDNDCGDGSDETYELCHNRTCTVSQFRCSNGRCIPVYWVCDGDNDCYDSSDEDVLRCPPVSCRPQEFRCANHRQCIASSKQCDGTPDCKDYSDEEGCDVPDVVTKCSENEFKCVKSGVCIPKSWMCDGQKDCDDGSDEVEEHCDRNVCPANHFLCKNNRCIYKMWICDGVDDCADGSDESADAGCGLRCIPVDQVCDGKPHCPNGEDEGPGCALKTCSSGPGQCSFQCHAGPDGSFCICPPGEYLVDNIDECKDPWSCSQGCQNQKGSFMCSCTDGYQLRADKRTCKALGNETMRLYVSNRYRIFWGSSDLNNWWTFAAPVENAIALAWDSVDNRVYWSDLKDKSINYATINGSEKQVFLNTGLDVVEGMAVDWIGRNLYWVDSSLNSIEVARLTPPHYRSVLITANVSRPRGLALDPRAGHRLLFWTDWGVNPHIARANMDGSGRMVIVDTKIYWPNTLALDLATKRVFFADSKMDYIDFVNYDGSGRVQVLANDKLVLHPHSLAIFEGKIYWSDRRLQKVITFDPMNKSHSSHSYSKVLGILAVHESLQPKSKSSCAEHPCSHVCLLTPKALGFTCACPLGFKLGSSNLNCIEDEKEFLIAVSRKLIMGYKLDTGLNPSKTENMAANGMIPLPNLQNVKDMDFDEHARRVYYVQLPSTKDHLVAERNMKKAFVFQSKLDGTNTSVLFPSESPGNAHCVAFDWIGRNLYIGNKESSTIEAVRVTEPRYQVVVLSSDNTALSVVFPVALALHPTKGLLFWLDEGGPGVPRKIGRATMDGLSVKAIVTLDLTRLSYIAVDPDSEMVYFSQAERGTIERCNFDGLRRQVVFDSGGLNQPNGLCIFQHRLFFADPAHQAVFAADLVESEMDKTNSLQIYKVRGDLDDVITVKIFHTRKSMQHSCQIKNGDCEHFCIPRENGFRKCVCAAGYQMDSTNQRCKKIDSFLIYNTDHAIQGVTFSSNGIVAMQPISGNKLTSLAAEIRTRNIFFADAAGDNRGVLRRSIDGGDVKPVVTIPLGSVSVSSIVLDWVNFNLYFLTVGSDE</sequence>
<dbReference type="SMART" id="SM00192">
    <property type="entry name" value="LDLa"/>
    <property type="match status" value="8"/>
</dbReference>